<organism evidence="1 2">
    <name type="scientific">Aegilops tauschii subsp. strangulata</name>
    <name type="common">Goatgrass</name>
    <dbReference type="NCBI Taxonomy" id="200361"/>
    <lineage>
        <taxon>Eukaryota</taxon>
        <taxon>Viridiplantae</taxon>
        <taxon>Streptophyta</taxon>
        <taxon>Embryophyta</taxon>
        <taxon>Tracheophyta</taxon>
        <taxon>Spermatophyta</taxon>
        <taxon>Magnoliopsida</taxon>
        <taxon>Liliopsida</taxon>
        <taxon>Poales</taxon>
        <taxon>Poaceae</taxon>
        <taxon>BOP clade</taxon>
        <taxon>Pooideae</taxon>
        <taxon>Triticodae</taxon>
        <taxon>Triticeae</taxon>
        <taxon>Triticinae</taxon>
        <taxon>Aegilops</taxon>
    </lineage>
</organism>
<evidence type="ECO:0000313" key="2">
    <source>
        <dbReference type="Proteomes" id="UP000015105"/>
    </source>
</evidence>
<evidence type="ECO:0000313" key="1">
    <source>
        <dbReference type="EnsemblPlants" id="AET2Gv20785600.23"/>
    </source>
</evidence>
<protein>
    <recommendedName>
        <fullName evidence="3">Class II Histidinyl-tRNA synthetase (HisRS)-like catalytic core domain-containing protein</fullName>
    </recommendedName>
</protein>
<dbReference type="GO" id="GO:0003723">
    <property type="term" value="F:RNA binding"/>
    <property type="evidence" value="ECO:0007669"/>
    <property type="project" value="TreeGrafter"/>
</dbReference>
<keyword evidence="2" id="KW-1185">Reference proteome</keyword>
<proteinExistence type="predicted"/>
<dbReference type="GO" id="GO:0032543">
    <property type="term" value="P:mitochondrial translation"/>
    <property type="evidence" value="ECO:0007669"/>
    <property type="project" value="TreeGrafter"/>
</dbReference>
<name>A0A453CA91_AEGTS</name>
<dbReference type="PANTHER" id="PTHR11476">
    <property type="entry name" value="HISTIDYL-TRNA SYNTHETASE"/>
    <property type="match status" value="1"/>
</dbReference>
<dbReference type="GO" id="GO:0005829">
    <property type="term" value="C:cytosol"/>
    <property type="evidence" value="ECO:0007669"/>
    <property type="project" value="TreeGrafter"/>
</dbReference>
<reference evidence="1" key="3">
    <citation type="journal article" date="2017" name="Nature">
        <title>Genome sequence of the progenitor of the wheat D genome Aegilops tauschii.</title>
        <authorList>
            <person name="Luo M.C."/>
            <person name="Gu Y.Q."/>
            <person name="Puiu D."/>
            <person name="Wang H."/>
            <person name="Twardziok S.O."/>
            <person name="Deal K.R."/>
            <person name="Huo N."/>
            <person name="Zhu T."/>
            <person name="Wang L."/>
            <person name="Wang Y."/>
            <person name="McGuire P.E."/>
            <person name="Liu S."/>
            <person name="Long H."/>
            <person name="Ramasamy R.K."/>
            <person name="Rodriguez J.C."/>
            <person name="Van S.L."/>
            <person name="Yuan L."/>
            <person name="Wang Z."/>
            <person name="Xia Z."/>
            <person name="Xiao L."/>
            <person name="Anderson O.D."/>
            <person name="Ouyang S."/>
            <person name="Liang Y."/>
            <person name="Zimin A.V."/>
            <person name="Pertea G."/>
            <person name="Qi P."/>
            <person name="Bennetzen J.L."/>
            <person name="Dai X."/>
            <person name="Dawson M.W."/>
            <person name="Muller H.G."/>
            <person name="Kugler K."/>
            <person name="Rivarola-Duarte L."/>
            <person name="Spannagl M."/>
            <person name="Mayer K.F.X."/>
            <person name="Lu F.H."/>
            <person name="Bevan M.W."/>
            <person name="Leroy P."/>
            <person name="Li P."/>
            <person name="You F.M."/>
            <person name="Sun Q."/>
            <person name="Liu Z."/>
            <person name="Lyons E."/>
            <person name="Wicker T."/>
            <person name="Salzberg S.L."/>
            <person name="Devos K.M."/>
            <person name="Dvorak J."/>
        </authorList>
    </citation>
    <scope>NUCLEOTIDE SEQUENCE [LARGE SCALE GENOMIC DNA]</scope>
    <source>
        <strain evidence="1">cv. AL8/78</strain>
    </source>
</reference>
<dbReference type="EnsemblPlants" id="AET2Gv20785600.23">
    <property type="protein sequence ID" value="AET2Gv20785600.23"/>
    <property type="gene ID" value="AET2Gv20785600"/>
</dbReference>
<dbReference type="GO" id="GO:0005739">
    <property type="term" value="C:mitochondrion"/>
    <property type="evidence" value="ECO:0007669"/>
    <property type="project" value="TreeGrafter"/>
</dbReference>
<evidence type="ECO:0008006" key="3">
    <source>
        <dbReference type="Google" id="ProtNLM"/>
    </source>
</evidence>
<dbReference type="AlphaFoldDB" id="A0A453CA91"/>
<reference evidence="2" key="2">
    <citation type="journal article" date="2017" name="Nat. Plants">
        <title>The Aegilops tauschii genome reveals multiple impacts of transposons.</title>
        <authorList>
            <person name="Zhao G."/>
            <person name="Zou C."/>
            <person name="Li K."/>
            <person name="Wang K."/>
            <person name="Li T."/>
            <person name="Gao L."/>
            <person name="Zhang X."/>
            <person name="Wang H."/>
            <person name="Yang Z."/>
            <person name="Liu X."/>
            <person name="Jiang W."/>
            <person name="Mao L."/>
            <person name="Kong X."/>
            <person name="Jiao Y."/>
            <person name="Jia J."/>
        </authorList>
    </citation>
    <scope>NUCLEOTIDE SEQUENCE [LARGE SCALE GENOMIC DNA]</scope>
    <source>
        <strain evidence="2">cv. AL8/78</strain>
    </source>
</reference>
<sequence length="162" mass="17761">SKEGSPASSSHEKLLAVGGRYDMLMENAWDNTHKTKPPGAVGVSIALEKFLPNNPSSDVGLPRIENSISVLVCSKGGGGLLNERMELVAELWEANIKVNSTQALQIIYIIIFSASADRFTIIRPSLFLRKTQVFKNNMSTPVIMTSNALCLSLKQVFRKQIL</sequence>
<dbReference type="Proteomes" id="UP000015105">
    <property type="component" value="Chromosome 2D"/>
</dbReference>
<dbReference type="PANTHER" id="PTHR11476:SF10">
    <property type="entry name" value="NON-SPECIFIC SERINE_THREONINE PROTEIN KINASE"/>
    <property type="match status" value="1"/>
</dbReference>
<dbReference type="GO" id="GO:0004821">
    <property type="term" value="F:histidine-tRNA ligase activity"/>
    <property type="evidence" value="ECO:0007669"/>
    <property type="project" value="TreeGrafter"/>
</dbReference>
<reference evidence="1" key="4">
    <citation type="submission" date="2019-03" db="UniProtKB">
        <authorList>
            <consortium name="EnsemblPlants"/>
        </authorList>
    </citation>
    <scope>IDENTIFICATION</scope>
</reference>
<dbReference type="Gramene" id="AET2Gv20785600.23">
    <property type="protein sequence ID" value="AET2Gv20785600.23"/>
    <property type="gene ID" value="AET2Gv20785600"/>
</dbReference>
<accession>A0A453CA91</accession>
<reference evidence="2" key="1">
    <citation type="journal article" date="2014" name="Science">
        <title>Ancient hybridizations among the ancestral genomes of bread wheat.</title>
        <authorList>
            <consortium name="International Wheat Genome Sequencing Consortium,"/>
            <person name="Marcussen T."/>
            <person name="Sandve S.R."/>
            <person name="Heier L."/>
            <person name="Spannagl M."/>
            <person name="Pfeifer M."/>
            <person name="Jakobsen K.S."/>
            <person name="Wulff B.B."/>
            <person name="Steuernagel B."/>
            <person name="Mayer K.F."/>
            <person name="Olsen O.A."/>
        </authorList>
    </citation>
    <scope>NUCLEOTIDE SEQUENCE [LARGE SCALE GENOMIC DNA]</scope>
    <source>
        <strain evidence="2">cv. AL8/78</strain>
    </source>
</reference>
<reference evidence="1" key="5">
    <citation type="journal article" date="2021" name="G3 (Bethesda)">
        <title>Aegilops tauschii genome assembly Aet v5.0 features greater sequence contiguity and improved annotation.</title>
        <authorList>
            <person name="Wang L."/>
            <person name="Zhu T."/>
            <person name="Rodriguez J.C."/>
            <person name="Deal K.R."/>
            <person name="Dubcovsky J."/>
            <person name="McGuire P.E."/>
            <person name="Lux T."/>
            <person name="Spannagl M."/>
            <person name="Mayer K.F.X."/>
            <person name="Baldrich P."/>
            <person name="Meyers B.C."/>
            <person name="Huo N."/>
            <person name="Gu Y.Q."/>
            <person name="Zhou H."/>
            <person name="Devos K.M."/>
            <person name="Bennetzen J.L."/>
            <person name="Unver T."/>
            <person name="Budak H."/>
            <person name="Gulick P.J."/>
            <person name="Galiba G."/>
            <person name="Kalapos B."/>
            <person name="Nelson D.R."/>
            <person name="Li P."/>
            <person name="You F.M."/>
            <person name="Luo M.C."/>
            <person name="Dvorak J."/>
        </authorList>
    </citation>
    <scope>NUCLEOTIDE SEQUENCE [LARGE SCALE GENOMIC DNA]</scope>
    <source>
        <strain evidence="1">cv. AL8/78</strain>
    </source>
</reference>
<dbReference type="GO" id="GO:0006427">
    <property type="term" value="P:histidyl-tRNA aminoacylation"/>
    <property type="evidence" value="ECO:0007669"/>
    <property type="project" value="TreeGrafter"/>
</dbReference>